<keyword evidence="6 10" id="KW-0808">Transferase</keyword>
<dbReference type="GO" id="GO:0005759">
    <property type="term" value="C:mitochondrial matrix"/>
    <property type="evidence" value="ECO:0007669"/>
    <property type="project" value="UniProtKB-SubCell"/>
</dbReference>
<evidence type="ECO:0000256" key="9">
    <source>
        <dbReference type="ARBA" id="ARBA00049185"/>
    </source>
</evidence>
<keyword evidence="8" id="KW-0496">Mitochondrion</keyword>
<dbReference type="PANTHER" id="PTHR11879:SF22">
    <property type="entry name" value="ASPARTATE AMINOTRANSFERASE, MITOCHONDRIAL"/>
    <property type="match status" value="1"/>
</dbReference>
<keyword evidence="5 10" id="KW-0032">Aminotransferase</keyword>
<dbReference type="PANTHER" id="PTHR11879">
    <property type="entry name" value="ASPARTATE AMINOTRANSFERASE"/>
    <property type="match status" value="1"/>
</dbReference>
<comment type="cofactor">
    <cofactor evidence="1">
        <name>pyridoxal 5'-phosphate</name>
        <dbReference type="ChEBI" id="CHEBI:597326"/>
    </cofactor>
</comment>
<comment type="subcellular location">
    <subcellularLocation>
        <location evidence="2">Mitochondrion matrix</location>
    </subcellularLocation>
</comment>
<comment type="miscellaneous">
    <text evidence="10">In eukaryotes there are cytoplasmic, mitochondrial and chloroplastic isozymes.</text>
</comment>
<dbReference type="EC" id="2.6.1.1" evidence="10"/>
<evidence type="ECO:0000256" key="3">
    <source>
        <dbReference type="ARBA" id="ARBA00007441"/>
    </source>
</evidence>
<gene>
    <name evidence="13" type="ORF">MENT_LOCUS50172</name>
</gene>
<comment type="subunit">
    <text evidence="4 10">Homodimer.</text>
</comment>
<feature type="domain" description="Aminotransferase class I/classII large" evidence="11">
    <location>
        <begin position="48"/>
        <end position="406"/>
    </location>
</feature>
<dbReference type="SUPFAM" id="SSF53448">
    <property type="entry name" value="Nucleotide-diphospho-sugar transferases"/>
    <property type="match status" value="1"/>
</dbReference>
<dbReference type="SUPFAM" id="SSF53383">
    <property type="entry name" value="PLP-dependent transferases"/>
    <property type="match status" value="1"/>
</dbReference>
<dbReference type="InterPro" id="IPR029044">
    <property type="entry name" value="Nucleotide-diphossugar_trans"/>
</dbReference>
<dbReference type="Gene3D" id="3.90.1150.10">
    <property type="entry name" value="Aspartate Aminotransferase, domain 1"/>
    <property type="match status" value="1"/>
</dbReference>
<protein>
    <recommendedName>
        <fullName evidence="10">Aspartate aminotransferase</fullName>
        <ecNumber evidence="10">2.6.1.1</ecNumber>
    </recommendedName>
</protein>
<dbReference type="Pfam" id="PF25087">
    <property type="entry name" value="GMPPB_C"/>
    <property type="match status" value="1"/>
</dbReference>
<dbReference type="CDD" id="cd00609">
    <property type="entry name" value="AAT_like"/>
    <property type="match status" value="1"/>
</dbReference>
<dbReference type="AlphaFoldDB" id="A0A6V7XCA9"/>
<dbReference type="GO" id="GO:0030170">
    <property type="term" value="F:pyridoxal phosphate binding"/>
    <property type="evidence" value="ECO:0007669"/>
    <property type="project" value="InterPro"/>
</dbReference>
<dbReference type="Gene3D" id="2.160.10.10">
    <property type="entry name" value="Hexapeptide repeat proteins"/>
    <property type="match status" value="1"/>
</dbReference>
<evidence type="ECO:0000256" key="2">
    <source>
        <dbReference type="ARBA" id="ARBA00004305"/>
    </source>
</evidence>
<feature type="domain" description="Mannose-1-phosphate guanyltransferase C-terminal" evidence="12">
    <location>
        <begin position="692"/>
        <end position="775"/>
    </location>
</feature>
<evidence type="ECO:0000259" key="11">
    <source>
        <dbReference type="Pfam" id="PF00155"/>
    </source>
</evidence>
<evidence type="ECO:0000313" key="14">
    <source>
        <dbReference type="Proteomes" id="UP000580250"/>
    </source>
</evidence>
<proteinExistence type="inferred from homology"/>
<dbReference type="FunFam" id="3.40.640.10:FF:000026">
    <property type="entry name" value="Aspartate aminotransferase"/>
    <property type="match status" value="1"/>
</dbReference>
<reference evidence="13 14" key="1">
    <citation type="submission" date="2020-08" db="EMBL/GenBank/DDBJ databases">
        <authorList>
            <person name="Koutsovoulos G."/>
            <person name="Danchin GJ E."/>
        </authorList>
    </citation>
    <scope>NUCLEOTIDE SEQUENCE [LARGE SCALE GENOMIC DNA]</scope>
</reference>
<dbReference type="PRINTS" id="PR00799">
    <property type="entry name" value="TRANSAMINASE"/>
</dbReference>
<keyword evidence="7" id="KW-0663">Pyridoxal phosphate</keyword>
<evidence type="ECO:0000256" key="5">
    <source>
        <dbReference type="ARBA" id="ARBA00022576"/>
    </source>
</evidence>
<dbReference type="EMBL" id="CAJEWN010001381">
    <property type="protein sequence ID" value="CAD2196966.1"/>
    <property type="molecule type" value="Genomic_DNA"/>
</dbReference>
<dbReference type="InterPro" id="IPR056729">
    <property type="entry name" value="GMPPB_C"/>
</dbReference>
<dbReference type="InterPro" id="IPR004839">
    <property type="entry name" value="Aminotransferase_I/II_large"/>
</dbReference>
<dbReference type="InterPro" id="IPR000796">
    <property type="entry name" value="Asp_trans"/>
</dbReference>
<dbReference type="GO" id="GO:0006533">
    <property type="term" value="P:L-aspartate catabolic process"/>
    <property type="evidence" value="ECO:0007669"/>
    <property type="project" value="TreeGrafter"/>
</dbReference>
<dbReference type="NCBIfam" id="NF006719">
    <property type="entry name" value="PRK09257.1"/>
    <property type="match status" value="1"/>
</dbReference>
<evidence type="ECO:0000256" key="4">
    <source>
        <dbReference type="ARBA" id="ARBA00011738"/>
    </source>
</evidence>
<dbReference type="InterPro" id="IPR015421">
    <property type="entry name" value="PyrdxlP-dep_Trfase_major"/>
</dbReference>
<dbReference type="Gene3D" id="3.40.640.10">
    <property type="entry name" value="Type I PLP-dependent aspartate aminotransferase-like (Major domain)"/>
    <property type="match status" value="1"/>
</dbReference>
<evidence type="ECO:0000256" key="6">
    <source>
        <dbReference type="ARBA" id="ARBA00022679"/>
    </source>
</evidence>
<dbReference type="GO" id="GO:0004069">
    <property type="term" value="F:L-aspartate:2-oxoglutarate aminotransferase activity"/>
    <property type="evidence" value="ECO:0007669"/>
    <property type="project" value="UniProtKB-EC"/>
</dbReference>
<dbReference type="PROSITE" id="PS00105">
    <property type="entry name" value="AA_TRANSFER_CLASS_1"/>
    <property type="match status" value="1"/>
</dbReference>
<evidence type="ECO:0000256" key="8">
    <source>
        <dbReference type="ARBA" id="ARBA00023128"/>
    </source>
</evidence>
<sequence length="776" mass="86816">MSLPRINVFCLLSHGKRIKMSTFSNVEMGPPDAILGVTEAFKRDTNPKKVNLGVGAYRDDQGKPYVLPSVREAEAQLLAANLDKEYAGIAGIQEFTSRAIQLALGDDSAVLKEKRNATVQSVSGTGALRTGSEFLSKWYLPSKVVYLPSPTWANHLNVFKFAGIEVKRYRYYDPKTCGFDEEGCLQDILAMPENSIILFHACAHNPTGVDPNVEQWEKLSNACKQRKLFCFFDMAYQGFASGDVDRDSFAVRRFVEAGHDICLAQSFAKNMGLYGERVGAFTVICSNQEEAERVLSQLKIIIRPMISNPPIHGARIAAKILGDSDLRQKWLADVKSMADRIISMRVQLKELLVNAGSQRNWNHIVDQIGMFCYTGLNPEQVDRLTNEFSIYLTKDGRISMAGVTSECLLIVPKTKSAFVNKLLSDGSLPSLDQLIVTILSFDDEEEGAEEFGTADVLLQNLDKLKKKNVLIVSGDLITDLTLEEMLKFHENENSVLTCLLTDSPLSGAIPGTNERPKKYRDFVMFSPETNQLLYLIDEDDFGDDEKFPASLFKSSPHIQTSAKYKDIHLYAIKRDALNSLKNSKLSFSSLKADFISNLIYGQFSKSKRRSLGFNEQQKYKCFAYFGNSNDCSFLAQCNNLGAYFEANKIIKKFLPKLCNNLDSKFLGKQTNKNQSENWIAENTQISTKFQSKRSVINEGCIIGDNVKIDNCLIMSNVKILDGANIKNSIILNNSQIGEQVNISMCIITPKQKIPKKAKINSSTICEEKEMNLNICE</sequence>
<dbReference type="OrthoDB" id="6752799at2759"/>
<name>A0A6V7XCA9_MELEN</name>
<organism evidence="13 14">
    <name type="scientific">Meloidogyne enterolobii</name>
    <name type="common">Root-knot nematode worm</name>
    <name type="synonym">Meloidogyne mayaguensis</name>
    <dbReference type="NCBI Taxonomy" id="390850"/>
    <lineage>
        <taxon>Eukaryota</taxon>
        <taxon>Metazoa</taxon>
        <taxon>Ecdysozoa</taxon>
        <taxon>Nematoda</taxon>
        <taxon>Chromadorea</taxon>
        <taxon>Rhabditida</taxon>
        <taxon>Tylenchina</taxon>
        <taxon>Tylenchomorpha</taxon>
        <taxon>Tylenchoidea</taxon>
        <taxon>Meloidogynidae</taxon>
        <taxon>Meloidogyninae</taxon>
        <taxon>Meloidogyne</taxon>
    </lineage>
</organism>
<dbReference type="FunFam" id="3.90.1150.10:FF:000160">
    <property type="entry name" value="Similar to aspartate aminotransferase"/>
    <property type="match status" value="1"/>
</dbReference>
<accession>A0A6V7XCA9</accession>
<comment type="catalytic activity">
    <reaction evidence="9 10">
        <text>L-aspartate + 2-oxoglutarate = oxaloacetate + L-glutamate</text>
        <dbReference type="Rhea" id="RHEA:21824"/>
        <dbReference type="ChEBI" id="CHEBI:16452"/>
        <dbReference type="ChEBI" id="CHEBI:16810"/>
        <dbReference type="ChEBI" id="CHEBI:29985"/>
        <dbReference type="ChEBI" id="CHEBI:29991"/>
        <dbReference type="EC" id="2.6.1.1"/>
    </reaction>
</comment>
<dbReference type="Pfam" id="PF00155">
    <property type="entry name" value="Aminotran_1_2"/>
    <property type="match status" value="1"/>
</dbReference>
<evidence type="ECO:0000313" key="13">
    <source>
        <dbReference type="EMBL" id="CAD2196966.1"/>
    </source>
</evidence>
<dbReference type="InterPro" id="IPR004838">
    <property type="entry name" value="NHTrfase_class1_PyrdxlP-BS"/>
</dbReference>
<dbReference type="Gene3D" id="3.90.550.10">
    <property type="entry name" value="Spore Coat Polysaccharide Biosynthesis Protein SpsA, Chain A"/>
    <property type="match status" value="1"/>
</dbReference>
<evidence type="ECO:0000256" key="1">
    <source>
        <dbReference type="ARBA" id="ARBA00001933"/>
    </source>
</evidence>
<dbReference type="FunFam" id="3.90.1150.10:FF:000001">
    <property type="entry name" value="Aspartate aminotransferase"/>
    <property type="match status" value="1"/>
</dbReference>
<dbReference type="InterPro" id="IPR015424">
    <property type="entry name" value="PyrdxlP-dep_Trfase"/>
</dbReference>
<dbReference type="InterPro" id="IPR015422">
    <property type="entry name" value="PyrdxlP-dep_Trfase_small"/>
</dbReference>
<evidence type="ECO:0000256" key="10">
    <source>
        <dbReference type="RuleBase" id="RU000480"/>
    </source>
</evidence>
<evidence type="ECO:0000259" key="12">
    <source>
        <dbReference type="Pfam" id="PF25087"/>
    </source>
</evidence>
<dbReference type="Proteomes" id="UP000580250">
    <property type="component" value="Unassembled WGS sequence"/>
</dbReference>
<evidence type="ECO:0000256" key="7">
    <source>
        <dbReference type="ARBA" id="ARBA00022898"/>
    </source>
</evidence>
<comment type="caution">
    <text evidence="13">The sequence shown here is derived from an EMBL/GenBank/DDBJ whole genome shotgun (WGS) entry which is preliminary data.</text>
</comment>
<comment type="similarity">
    <text evidence="3">Belongs to the class-I pyridoxal-phosphate-dependent aminotransferase family.</text>
</comment>